<dbReference type="Pfam" id="PF00296">
    <property type="entry name" value="Bac_luciferase"/>
    <property type="match status" value="1"/>
</dbReference>
<dbReference type="GO" id="GO:0016705">
    <property type="term" value="F:oxidoreductase activity, acting on paired donors, with incorporation or reduction of molecular oxygen"/>
    <property type="evidence" value="ECO:0007669"/>
    <property type="project" value="InterPro"/>
</dbReference>
<name>A0A3B0SR57_9ZZZZ</name>
<dbReference type="InterPro" id="IPR011251">
    <property type="entry name" value="Luciferase-like_dom"/>
</dbReference>
<dbReference type="PANTHER" id="PTHR43244">
    <property type="match status" value="1"/>
</dbReference>
<dbReference type="AlphaFoldDB" id="A0A3B0SR57"/>
<dbReference type="InterPro" id="IPR050564">
    <property type="entry name" value="F420-G6PD/mer"/>
</dbReference>
<dbReference type="NCBIfam" id="TIGR03617">
    <property type="entry name" value="F420_MSMEG_2256"/>
    <property type="match status" value="1"/>
</dbReference>
<dbReference type="InterPro" id="IPR036661">
    <property type="entry name" value="Luciferase-like_sf"/>
</dbReference>
<feature type="domain" description="Luciferase-like" evidence="1">
    <location>
        <begin position="21"/>
        <end position="317"/>
    </location>
</feature>
<organism evidence="2">
    <name type="scientific">hydrothermal vent metagenome</name>
    <dbReference type="NCBI Taxonomy" id="652676"/>
    <lineage>
        <taxon>unclassified sequences</taxon>
        <taxon>metagenomes</taxon>
        <taxon>ecological metagenomes</taxon>
    </lineage>
</organism>
<dbReference type="Gene3D" id="3.20.20.30">
    <property type="entry name" value="Luciferase-like domain"/>
    <property type="match status" value="1"/>
</dbReference>
<sequence length="349" mass="38477">MVPRIGETVAMKIDTIMFSPDLSTVPGQVTDAETFGYDGFWSAETSHDPFLPLTLAAEHSTDIELGTAIAVAFARNPMSMAYLAHDLQSYSGRFILGLGSQIKPHIEKRFSMEWSHPARRMREYIEAMHAIWDAWSDGTPLRFKGEFYTHLLMTPFFAPPPSPHGKPRVFVAAVGPMMTRVAGEVADGLMAHGFTTESYMRDVTVPTLREGALAAGRDPGDVKIALPVFVVTGRDDEDMAASRHAVKLQIAFYGSTPAYRGVLDHHGWGDVQDSLNAMSKRGEWDQMAGVITDEMLDAFAVSGTPDAVGRQIVERYGDIADRISFYTRPDGHEPEILTPIVSALRDSER</sequence>
<dbReference type="InterPro" id="IPR019919">
    <property type="entry name" value="Lucif-like_OxRdtase_MSMEG_2256"/>
</dbReference>
<dbReference type="EMBL" id="UOEI01000481">
    <property type="protein sequence ID" value="VAW06603.1"/>
    <property type="molecule type" value="Genomic_DNA"/>
</dbReference>
<dbReference type="CDD" id="cd01097">
    <property type="entry name" value="Tetrahydromethanopterin_reductase"/>
    <property type="match status" value="1"/>
</dbReference>
<dbReference type="PANTHER" id="PTHR43244:SF2">
    <property type="entry name" value="CONSERVED HYPOTHETICAL ALANINE AND PROLINE-RICH PROTEIN"/>
    <property type="match status" value="1"/>
</dbReference>
<gene>
    <name evidence="2" type="ORF">MNBD_ACTINO01-2309</name>
</gene>
<accession>A0A3B0SR57</accession>
<reference evidence="2" key="1">
    <citation type="submission" date="2018-06" db="EMBL/GenBank/DDBJ databases">
        <authorList>
            <person name="Zhirakovskaya E."/>
        </authorList>
    </citation>
    <scope>NUCLEOTIDE SEQUENCE</scope>
</reference>
<dbReference type="SUPFAM" id="SSF51679">
    <property type="entry name" value="Bacterial luciferase-like"/>
    <property type="match status" value="1"/>
</dbReference>
<proteinExistence type="predicted"/>
<evidence type="ECO:0000259" key="1">
    <source>
        <dbReference type="Pfam" id="PF00296"/>
    </source>
</evidence>
<evidence type="ECO:0000313" key="2">
    <source>
        <dbReference type="EMBL" id="VAW06603.1"/>
    </source>
</evidence>
<protein>
    <submittedName>
        <fullName evidence="2">F420-dependent oxidoreductase</fullName>
    </submittedName>
</protein>